<accession>A0A3R8M3Z2</accession>
<proteinExistence type="predicted"/>
<protein>
    <submittedName>
        <fullName evidence="1">Uncharacterized protein</fullName>
    </submittedName>
</protein>
<comment type="caution">
    <text evidence="1">The sequence shown here is derived from an EMBL/GenBank/DDBJ whole genome shotgun (WGS) entry which is preliminary data.</text>
</comment>
<dbReference type="Proteomes" id="UP000274920">
    <property type="component" value="Unassembled WGS sequence"/>
</dbReference>
<sequence>MGGTVIETESEKLIRRGKAQEIIEMGQEFGLDDTAILKRMQEKIGLSLETASVYLERYGKQFVRR</sequence>
<name>A0A3R8M3Z2_9FIRM</name>
<dbReference type="AlphaFoldDB" id="A0A3R8M3Z2"/>
<evidence type="ECO:0000313" key="1">
    <source>
        <dbReference type="EMBL" id="RRK35446.1"/>
    </source>
</evidence>
<evidence type="ECO:0000313" key="2">
    <source>
        <dbReference type="Proteomes" id="UP000274920"/>
    </source>
</evidence>
<dbReference type="EMBL" id="RHJS01000002">
    <property type="protein sequence ID" value="RRK35446.1"/>
    <property type="molecule type" value="Genomic_DNA"/>
</dbReference>
<keyword evidence="2" id="KW-1185">Reference proteome</keyword>
<organism evidence="1 2">
    <name type="scientific">Schaedlerella arabinosiphila</name>
    <dbReference type="NCBI Taxonomy" id="2044587"/>
    <lineage>
        <taxon>Bacteria</taxon>
        <taxon>Bacillati</taxon>
        <taxon>Bacillota</taxon>
        <taxon>Clostridia</taxon>
        <taxon>Lachnospirales</taxon>
        <taxon>Lachnospiraceae</taxon>
        <taxon>Schaedlerella</taxon>
    </lineage>
</organism>
<reference evidence="1" key="1">
    <citation type="submission" date="2018-10" db="EMBL/GenBank/DDBJ databases">
        <title>Schaedlerella arabinophila gen. nov. sp. nov., isolated from the mouse intestinal tract and comparative analysis with the genome of the closely related altered Schaedler flora strain ASF502.</title>
        <authorList>
            <person name="Miyake S."/>
            <person name="Soh M."/>
            <person name="Seedorf H."/>
        </authorList>
    </citation>
    <scope>NUCLEOTIDE SEQUENCE [LARGE SCALE GENOMIC DNA]</scope>
    <source>
        <strain evidence="1">DSM 106076</strain>
    </source>
</reference>
<gene>
    <name evidence="1" type="ORF">EBB54_19405</name>
</gene>